<evidence type="ECO:0000259" key="15">
    <source>
        <dbReference type="Pfam" id="PF00401"/>
    </source>
</evidence>
<proteinExistence type="inferred from homology"/>
<dbReference type="AlphaFoldDB" id="A0A1S6IPH8"/>
<name>A0A1S6IPH8_9LACT</name>
<evidence type="ECO:0000313" key="17">
    <source>
        <dbReference type="EMBL" id="AQS53463.1"/>
    </source>
</evidence>
<dbReference type="InterPro" id="IPR001469">
    <property type="entry name" value="ATP_synth_F1_dsu/esu"/>
</dbReference>
<evidence type="ECO:0000259" key="16">
    <source>
        <dbReference type="Pfam" id="PF02823"/>
    </source>
</evidence>
<keyword evidence="5 12" id="KW-0813">Transport</keyword>
<dbReference type="InterPro" id="IPR036771">
    <property type="entry name" value="ATPsynth_dsu/esu_N"/>
</dbReference>
<keyword evidence="9 12" id="KW-0066">ATP synthesis</keyword>
<evidence type="ECO:0000256" key="9">
    <source>
        <dbReference type="ARBA" id="ARBA00023310"/>
    </source>
</evidence>
<dbReference type="SUPFAM" id="SSF51344">
    <property type="entry name" value="Epsilon subunit of F1F0-ATP synthase N-terminal domain"/>
    <property type="match status" value="1"/>
</dbReference>
<dbReference type="GO" id="GO:0046933">
    <property type="term" value="F:proton-transporting ATP synthase activity, rotational mechanism"/>
    <property type="evidence" value="ECO:0007669"/>
    <property type="project" value="UniProtKB-UniRule"/>
</dbReference>
<dbReference type="RefSeq" id="WP_062469120.1">
    <property type="nucleotide sequence ID" value="NZ_BBYN01000010.1"/>
</dbReference>
<evidence type="ECO:0000313" key="18">
    <source>
        <dbReference type="Proteomes" id="UP000188993"/>
    </source>
</evidence>
<dbReference type="GO" id="GO:0045259">
    <property type="term" value="C:proton-transporting ATP synthase complex"/>
    <property type="evidence" value="ECO:0007669"/>
    <property type="project" value="UniProtKB-KW"/>
</dbReference>
<dbReference type="Gene3D" id="1.20.5.440">
    <property type="entry name" value="ATP synthase delta/epsilon subunit, C-terminal domain"/>
    <property type="match status" value="1"/>
</dbReference>
<evidence type="ECO:0000256" key="12">
    <source>
        <dbReference type="HAMAP-Rule" id="MF_00530"/>
    </source>
</evidence>
<dbReference type="InterPro" id="IPR036794">
    <property type="entry name" value="ATP_F1_dsu/esu_C_sf"/>
</dbReference>
<dbReference type="STRING" id="708126.BW727_101095"/>
<dbReference type="OrthoDB" id="9804110at2"/>
<dbReference type="CDD" id="cd12152">
    <property type="entry name" value="F1-ATPase_delta"/>
    <property type="match status" value="1"/>
</dbReference>
<dbReference type="NCBIfam" id="NF001846">
    <property type="entry name" value="PRK00571.1-3"/>
    <property type="match status" value="1"/>
</dbReference>
<reference evidence="17 18" key="1">
    <citation type="journal article" date="2014" name="Int. J. Syst. Evol. Microbiol.">
        <title>Jeotgalibaca dankookensis gen. nov., sp. nov., a member of the family Carnobacteriaceae, isolated from seujeot (Korean traditional food).</title>
        <authorList>
            <person name="Lee D.G."/>
            <person name="Trujillo M.E."/>
            <person name="Kang H."/>
            <person name="Ahn T.Y."/>
        </authorList>
    </citation>
    <scope>NUCLEOTIDE SEQUENCE [LARGE SCALE GENOMIC DNA]</scope>
    <source>
        <strain evidence="17 18">EX-07</strain>
    </source>
</reference>
<evidence type="ECO:0000256" key="13">
    <source>
        <dbReference type="RuleBase" id="RU003656"/>
    </source>
</evidence>
<sequence>MAELHVSVITPDGTVFEHRAKAVDARTPDGGITILANHTPIIVPLAISELVVTRLTEGYDKNYIAVGGGIMEVRDNQVNIIANTAERSRDIDLDRAEVAKREAEDALAEIRETQNTKEFQRARASLAKAINRIGVYNKKY</sequence>
<keyword evidence="12" id="KW-1003">Cell membrane</keyword>
<evidence type="ECO:0000256" key="8">
    <source>
        <dbReference type="ARBA" id="ARBA00023196"/>
    </source>
</evidence>
<evidence type="ECO:0000256" key="3">
    <source>
        <dbReference type="ARBA" id="ARBA00005712"/>
    </source>
</evidence>
<feature type="domain" description="ATP synthase F1 complex delta/epsilon subunit N-terminal" evidence="16">
    <location>
        <begin position="4"/>
        <end position="85"/>
    </location>
</feature>
<evidence type="ECO:0000256" key="7">
    <source>
        <dbReference type="ARBA" id="ARBA00023136"/>
    </source>
</evidence>
<evidence type="ECO:0000256" key="6">
    <source>
        <dbReference type="ARBA" id="ARBA00023065"/>
    </source>
</evidence>
<organism evidence="17 18">
    <name type="scientific">Jeotgalibaca dankookensis</name>
    <dbReference type="NCBI Taxonomy" id="708126"/>
    <lineage>
        <taxon>Bacteria</taxon>
        <taxon>Bacillati</taxon>
        <taxon>Bacillota</taxon>
        <taxon>Bacilli</taxon>
        <taxon>Lactobacillales</taxon>
        <taxon>Carnobacteriaceae</taxon>
        <taxon>Jeotgalibaca</taxon>
    </lineage>
</organism>
<dbReference type="InterPro" id="IPR020546">
    <property type="entry name" value="ATP_synth_F1_dsu/esu_N"/>
</dbReference>
<dbReference type="InterPro" id="IPR020547">
    <property type="entry name" value="ATP_synth_F1_esu_C"/>
</dbReference>
<evidence type="ECO:0000256" key="11">
    <source>
        <dbReference type="ARBA" id="ARBA00031795"/>
    </source>
</evidence>
<evidence type="ECO:0000256" key="5">
    <source>
        <dbReference type="ARBA" id="ARBA00022448"/>
    </source>
</evidence>
<comment type="subunit">
    <text evidence="12 13">F-type ATPases have 2 components, CF(1) - the catalytic core - and CF(0) - the membrane proton channel. CF(1) has five subunits: alpha(3), beta(3), gamma(1), delta(1), epsilon(1). CF(0) has three main subunits: a, b and c.</text>
</comment>
<feature type="domain" description="ATP synthase epsilon subunit C-terminal" evidence="15">
    <location>
        <begin position="90"/>
        <end position="135"/>
    </location>
</feature>
<evidence type="ECO:0000256" key="2">
    <source>
        <dbReference type="ARBA" id="ARBA00004202"/>
    </source>
</evidence>
<evidence type="ECO:0000256" key="1">
    <source>
        <dbReference type="ARBA" id="ARBA00003543"/>
    </source>
</evidence>
<keyword evidence="18" id="KW-1185">Reference proteome</keyword>
<comment type="subcellular location">
    <subcellularLocation>
        <location evidence="2 12">Cell membrane</location>
        <topology evidence="2 12">Peripheral membrane protein</topology>
    </subcellularLocation>
</comment>
<keyword evidence="14" id="KW-0175">Coiled coil</keyword>
<dbReference type="Pfam" id="PF00401">
    <property type="entry name" value="ATP-synt_DE"/>
    <property type="match status" value="1"/>
</dbReference>
<dbReference type="Gene3D" id="2.60.15.10">
    <property type="entry name" value="F0F1 ATP synthase delta/epsilon subunit, N-terminal"/>
    <property type="match status" value="1"/>
</dbReference>
<dbReference type="GO" id="GO:0005886">
    <property type="term" value="C:plasma membrane"/>
    <property type="evidence" value="ECO:0007669"/>
    <property type="project" value="UniProtKB-SubCell"/>
</dbReference>
<dbReference type="EMBL" id="CP019728">
    <property type="protein sequence ID" value="AQS53463.1"/>
    <property type="molecule type" value="Genomic_DNA"/>
</dbReference>
<keyword evidence="6 12" id="KW-0406">Ion transport</keyword>
<evidence type="ECO:0000256" key="14">
    <source>
        <dbReference type="SAM" id="Coils"/>
    </source>
</evidence>
<accession>A0A1S6IPH8</accession>
<evidence type="ECO:0000256" key="4">
    <source>
        <dbReference type="ARBA" id="ARBA00014480"/>
    </source>
</evidence>
<gene>
    <name evidence="12 17" type="primary">atpC</name>
    <name evidence="17" type="ORF">BW727_101095</name>
</gene>
<dbReference type="SUPFAM" id="SSF46604">
    <property type="entry name" value="Epsilon subunit of F1F0-ATP synthase C-terminal domain"/>
    <property type="match status" value="1"/>
</dbReference>
<keyword evidence="12" id="KW-0375">Hydrogen ion transport</keyword>
<comment type="function">
    <text evidence="1 12">Produces ATP from ADP in the presence of a proton gradient across the membrane.</text>
</comment>
<dbReference type="PANTHER" id="PTHR13822">
    <property type="entry name" value="ATP SYNTHASE DELTA/EPSILON CHAIN"/>
    <property type="match status" value="1"/>
</dbReference>
<dbReference type="NCBIfam" id="TIGR01216">
    <property type="entry name" value="ATP_synt_epsi"/>
    <property type="match status" value="1"/>
</dbReference>
<evidence type="ECO:0000256" key="10">
    <source>
        <dbReference type="ARBA" id="ARBA00030215"/>
    </source>
</evidence>
<dbReference type="HAMAP" id="MF_00530">
    <property type="entry name" value="ATP_synth_epsil_bac"/>
    <property type="match status" value="1"/>
</dbReference>
<dbReference type="Pfam" id="PF02823">
    <property type="entry name" value="ATP-synt_DE_N"/>
    <property type="match status" value="1"/>
</dbReference>
<dbReference type="KEGG" id="jda:BW727_101095"/>
<protein>
    <recommendedName>
        <fullName evidence="4 12">ATP synthase epsilon chain</fullName>
    </recommendedName>
    <alternativeName>
        <fullName evidence="11 12">ATP synthase F1 sector epsilon subunit</fullName>
    </alternativeName>
    <alternativeName>
        <fullName evidence="10 12">F-ATPase epsilon subunit</fullName>
    </alternativeName>
</protein>
<dbReference type="GO" id="GO:0005524">
    <property type="term" value="F:ATP binding"/>
    <property type="evidence" value="ECO:0007669"/>
    <property type="project" value="UniProtKB-UniRule"/>
</dbReference>
<dbReference type="PANTHER" id="PTHR13822:SF10">
    <property type="entry name" value="ATP SYNTHASE EPSILON CHAIN, CHLOROPLASTIC"/>
    <property type="match status" value="1"/>
</dbReference>
<comment type="similarity">
    <text evidence="3 12 13">Belongs to the ATPase epsilon chain family.</text>
</comment>
<keyword evidence="8 12" id="KW-0139">CF(1)</keyword>
<dbReference type="Proteomes" id="UP000188993">
    <property type="component" value="Chromosome"/>
</dbReference>
<feature type="coiled-coil region" evidence="14">
    <location>
        <begin position="93"/>
        <end position="123"/>
    </location>
</feature>
<keyword evidence="7 12" id="KW-0472">Membrane</keyword>